<accession>A0A061EMI7</accession>
<dbReference type="Gramene" id="EOY05868">
    <property type="protein sequence ID" value="EOY05868"/>
    <property type="gene ID" value="TCM_020765"/>
</dbReference>
<protein>
    <submittedName>
        <fullName evidence="1">Uncharacterized protein</fullName>
    </submittedName>
</protein>
<name>A0A061EMI7_THECC</name>
<organism evidence="1 2">
    <name type="scientific">Theobroma cacao</name>
    <name type="common">Cacao</name>
    <name type="synonym">Cocoa</name>
    <dbReference type="NCBI Taxonomy" id="3641"/>
    <lineage>
        <taxon>Eukaryota</taxon>
        <taxon>Viridiplantae</taxon>
        <taxon>Streptophyta</taxon>
        <taxon>Embryophyta</taxon>
        <taxon>Tracheophyta</taxon>
        <taxon>Spermatophyta</taxon>
        <taxon>Magnoliopsida</taxon>
        <taxon>eudicotyledons</taxon>
        <taxon>Gunneridae</taxon>
        <taxon>Pentapetalae</taxon>
        <taxon>rosids</taxon>
        <taxon>malvids</taxon>
        <taxon>Malvales</taxon>
        <taxon>Malvaceae</taxon>
        <taxon>Byttnerioideae</taxon>
        <taxon>Theobroma</taxon>
    </lineage>
</organism>
<gene>
    <name evidence="1" type="ORF">TCM_020765</name>
</gene>
<dbReference type="Proteomes" id="UP000026915">
    <property type="component" value="Chromosome 4"/>
</dbReference>
<sequence length="68" mass="7721">MLSEYIMNKYQRGLILAHLSQLSPRVKEHDKSHLCPTAKPSNNPKLIYIFMTSIVEANPGEQLLRGAK</sequence>
<reference evidence="1 2" key="1">
    <citation type="journal article" date="2013" name="Genome Biol.">
        <title>The genome sequence of the most widely cultivated cacao type and its use to identify candidate genes regulating pod color.</title>
        <authorList>
            <person name="Motamayor J.C."/>
            <person name="Mockaitis K."/>
            <person name="Schmutz J."/>
            <person name="Haiminen N."/>
            <person name="Iii D.L."/>
            <person name="Cornejo O."/>
            <person name="Findley S.D."/>
            <person name="Zheng P."/>
            <person name="Utro F."/>
            <person name="Royaert S."/>
            <person name="Saski C."/>
            <person name="Jenkins J."/>
            <person name="Podicheti R."/>
            <person name="Zhao M."/>
            <person name="Scheffler B.E."/>
            <person name="Stack J.C."/>
            <person name="Feltus F.A."/>
            <person name="Mustiga G.M."/>
            <person name="Amores F."/>
            <person name="Phillips W."/>
            <person name="Marelli J.P."/>
            <person name="May G.D."/>
            <person name="Shapiro H."/>
            <person name="Ma J."/>
            <person name="Bustamante C.D."/>
            <person name="Schnell R.J."/>
            <person name="Main D."/>
            <person name="Gilbert D."/>
            <person name="Parida L."/>
            <person name="Kuhn D.N."/>
        </authorList>
    </citation>
    <scope>NUCLEOTIDE SEQUENCE [LARGE SCALE GENOMIC DNA]</scope>
    <source>
        <strain evidence="2">cv. Matina 1-6</strain>
    </source>
</reference>
<proteinExistence type="predicted"/>
<dbReference type="EMBL" id="CM001882">
    <property type="protein sequence ID" value="EOY05868.1"/>
    <property type="molecule type" value="Genomic_DNA"/>
</dbReference>
<dbReference type="InParanoid" id="A0A061EMI7"/>
<evidence type="ECO:0000313" key="2">
    <source>
        <dbReference type="Proteomes" id="UP000026915"/>
    </source>
</evidence>
<keyword evidence="2" id="KW-1185">Reference proteome</keyword>
<dbReference type="AlphaFoldDB" id="A0A061EMI7"/>
<evidence type="ECO:0000313" key="1">
    <source>
        <dbReference type="EMBL" id="EOY05868.1"/>
    </source>
</evidence>
<dbReference type="HOGENOM" id="CLU_2799127_0_0_1"/>